<proteinExistence type="predicted"/>
<evidence type="ECO:0000313" key="2">
    <source>
        <dbReference type="Proteomes" id="UP000627369"/>
    </source>
</evidence>
<protein>
    <submittedName>
        <fullName evidence="1">Uncharacterized protein</fullName>
    </submittedName>
</protein>
<dbReference type="EMBL" id="BNAS01000005">
    <property type="protein sequence ID" value="GHH76543.1"/>
    <property type="molecule type" value="Genomic_DNA"/>
</dbReference>
<dbReference type="Proteomes" id="UP000627369">
    <property type="component" value="Unassembled WGS sequence"/>
</dbReference>
<reference evidence="1" key="2">
    <citation type="submission" date="2020-09" db="EMBL/GenBank/DDBJ databases">
        <authorList>
            <person name="Sun Q."/>
            <person name="Zhou Y."/>
        </authorList>
    </citation>
    <scope>NUCLEOTIDE SEQUENCE</scope>
    <source>
        <strain evidence="1">CGMCC 4.7398</strain>
    </source>
</reference>
<accession>A0A919KXR2</accession>
<keyword evidence="2" id="KW-1185">Reference proteome</keyword>
<comment type="caution">
    <text evidence="1">The sequence shown here is derived from an EMBL/GenBank/DDBJ whole genome shotgun (WGS) entry which is preliminary data.</text>
</comment>
<dbReference type="AlphaFoldDB" id="A0A919KXR2"/>
<organism evidence="1 2">
    <name type="scientific">Promicromonospora soli</name>
    <dbReference type="NCBI Taxonomy" id="2035533"/>
    <lineage>
        <taxon>Bacteria</taxon>
        <taxon>Bacillati</taxon>
        <taxon>Actinomycetota</taxon>
        <taxon>Actinomycetes</taxon>
        <taxon>Micrococcales</taxon>
        <taxon>Promicromonosporaceae</taxon>
        <taxon>Promicromonospora</taxon>
    </lineage>
</organism>
<evidence type="ECO:0000313" key="1">
    <source>
        <dbReference type="EMBL" id="GHH76543.1"/>
    </source>
</evidence>
<name>A0A919KXR2_9MICO</name>
<sequence>MAADRRGETDGIGSMGSVTVASAAWEVAARTTPTRPTKAAMVQPPVARVLGSYGWSCLAEDSITP</sequence>
<reference evidence="1" key="1">
    <citation type="journal article" date="2014" name="Int. J. Syst. Evol. Microbiol.">
        <title>Complete genome sequence of Corynebacterium casei LMG S-19264T (=DSM 44701T), isolated from a smear-ripened cheese.</title>
        <authorList>
            <consortium name="US DOE Joint Genome Institute (JGI-PGF)"/>
            <person name="Walter F."/>
            <person name="Albersmeier A."/>
            <person name="Kalinowski J."/>
            <person name="Ruckert C."/>
        </authorList>
    </citation>
    <scope>NUCLEOTIDE SEQUENCE</scope>
    <source>
        <strain evidence="1">CGMCC 4.7398</strain>
    </source>
</reference>
<gene>
    <name evidence="1" type="ORF">GCM10017772_35450</name>
</gene>